<evidence type="ECO:0000313" key="8">
    <source>
        <dbReference type="EMBL" id="QLY32043.1"/>
    </source>
</evidence>
<dbReference type="Pfam" id="PF07161">
    <property type="entry name" value="LppX_LprAFG"/>
    <property type="match status" value="1"/>
</dbReference>
<dbReference type="Proteomes" id="UP000515512">
    <property type="component" value="Chromosome"/>
</dbReference>
<evidence type="ECO:0000256" key="3">
    <source>
        <dbReference type="ARBA" id="ARBA00022475"/>
    </source>
</evidence>
<sequence length="223" mass="23162">MGRRISRIRHTLLVVALTGVLAACGDGSGGLPDAGLIMRDAAIASRHMKSAHIVLTATGSVPGFPFQRLEADVTTGGSEVSGAATTMLGQVISFVQRDGALYGREPDGTLRPLPAGTARPPGMLGPGGFARLLDDLRDPRTTERGEFEGTDAFRIQAEVPAETIAALLPTANTAATLSTWIRVRGVRVPLRTVLEFPGGGTLGIQVARSTTPANTTTGQANPK</sequence>
<name>A0A7D6ZP93_9NOCA</name>
<dbReference type="Gene3D" id="2.50.20.20">
    <property type="match status" value="1"/>
</dbReference>
<evidence type="ECO:0000256" key="5">
    <source>
        <dbReference type="ARBA" id="ARBA00023139"/>
    </source>
</evidence>
<accession>A0A7D6ZP93</accession>
<gene>
    <name evidence="8" type="ORF">H0264_07055</name>
</gene>
<evidence type="ECO:0000256" key="4">
    <source>
        <dbReference type="ARBA" id="ARBA00022729"/>
    </source>
</evidence>
<keyword evidence="3" id="KW-1003">Cell membrane</keyword>
<organism evidence="8 9">
    <name type="scientific">Nocardia huaxiensis</name>
    <dbReference type="NCBI Taxonomy" id="2755382"/>
    <lineage>
        <taxon>Bacteria</taxon>
        <taxon>Bacillati</taxon>
        <taxon>Actinomycetota</taxon>
        <taxon>Actinomycetes</taxon>
        <taxon>Mycobacteriales</taxon>
        <taxon>Nocardiaceae</taxon>
        <taxon>Nocardia</taxon>
    </lineage>
</organism>
<evidence type="ECO:0000256" key="1">
    <source>
        <dbReference type="ARBA" id="ARBA00004196"/>
    </source>
</evidence>
<dbReference type="InterPro" id="IPR029046">
    <property type="entry name" value="LolA/LolB/LppX"/>
</dbReference>
<keyword evidence="6 8" id="KW-0449">Lipoprotein</keyword>
<comment type="similarity">
    <text evidence="2">Belongs to the LppX/LprAFG lipoprotein family.</text>
</comment>
<dbReference type="EMBL" id="CP059399">
    <property type="protein sequence ID" value="QLY32043.1"/>
    <property type="molecule type" value="Genomic_DNA"/>
</dbReference>
<dbReference type="RefSeq" id="WP_181583217.1">
    <property type="nucleotide sequence ID" value="NZ_CP059399.1"/>
</dbReference>
<evidence type="ECO:0000313" key="9">
    <source>
        <dbReference type="Proteomes" id="UP000515512"/>
    </source>
</evidence>
<proteinExistence type="inferred from homology"/>
<evidence type="ECO:0000256" key="7">
    <source>
        <dbReference type="SAM" id="SignalP"/>
    </source>
</evidence>
<comment type="subcellular location">
    <subcellularLocation>
        <location evidence="1">Cell envelope</location>
    </subcellularLocation>
</comment>
<dbReference type="KEGG" id="nhu:H0264_07055"/>
<keyword evidence="4 7" id="KW-0732">Signal</keyword>
<dbReference type="SUPFAM" id="SSF89392">
    <property type="entry name" value="Prokaryotic lipoproteins and lipoprotein localization factors"/>
    <property type="match status" value="1"/>
</dbReference>
<keyword evidence="3" id="KW-0472">Membrane</keyword>
<feature type="chain" id="PRO_5028459236" evidence="7">
    <location>
        <begin position="23"/>
        <end position="223"/>
    </location>
</feature>
<feature type="signal peptide" evidence="7">
    <location>
        <begin position="1"/>
        <end position="22"/>
    </location>
</feature>
<dbReference type="PROSITE" id="PS51257">
    <property type="entry name" value="PROKAR_LIPOPROTEIN"/>
    <property type="match status" value="1"/>
</dbReference>
<dbReference type="InterPro" id="IPR009830">
    <property type="entry name" value="LppX/LprAFG"/>
</dbReference>
<keyword evidence="9" id="KW-1185">Reference proteome</keyword>
<evidence type="ECO:0000256" key="6">
    <source>
        <dbReference type="ARBA" id="ARBA00023288"/>
    </source>
</evidence>
<reference evidence="8 9" key="1">
    <citation type="submission" date="2020-07" db="EMBL/GenBank/DDBJ databases">
        <authorList>
            <person name="Zhuang K."/>
            <person name="Ran Y."/>
        </authorList>
    </citation>
    <scope>NUCLEOTIDE SEQUENCE [LARGE SCALE GENOMIC DNA]</scope>
    <source>
        <strain evidence="8 9">WCH-YHL-001</strain>
    </source>
</reference>
<dbReference type="AlphaFoldDB" id="A0A7D6ZP93"/>
<dbReference type="GO" id="GO:0030313">
    <property type="term" value="C:cell envelope"/>
    <property type="evidence" value="ECO:0007669"/>
    <property type="project" value="UniProtKB-SubCell"/>
</dbReference>
<protein>
    <submittedName>
        <fullName evidence="8">LppX_LprAFG lipoprotein</fullName>
    </submittedName>
</protein>
<keyword evidence="5" id="KW-0564">Palmitate</keyword>
<evidence type="ECO:0000256" key="2">
    <source>
        <dbReference type="ARBA" id="ARBA00009194"/>
    </source>
</evidence>